<dbReference type="eggNOG" id="COG1896">
    <property type="taxonomic scope" value="Bacteria"/>
</dbReference>
<dbReference type="PATRIC" id="fig|1286106.3.peg.531"/>
<comment type="caution">
    <text evidence="2">The sequence shown here is derived from an EMBL/GenBank/DDBJ whole genome shotgun (WGS) entry which is preliminary data.</text>
</comment>
<dbReference type="Gene3D" id="1.10.3210.10">
    <property type="entry name" value="Hypothetical protein af1432"/>
    <property type="match status" value="1"/>
</dbReference>
<dbReference type="GO" id="GO:0016787">
    <property type="term" value="F:hydrolase activity"/>
    <property type="evidence" value="ECO:0007669"/>
    <property type="project" value="UniProtKB-KW"/>
</dbReference>
<name>M7PTV6_9GAMM</name>
<dbReference type="InterPro" id="IPR006674">
    <property type="entry name" value="HD_domain"/>
</dbReference>
<sequence>MACWALANYFKLDLNIETLLKLALVHDLGEIDAGDTFLYAKDRTAAHHAERQCLQRLAGHPGNTISDLTELWEVQELGHSKEATLLKTVDRLLPFLLNISNEGKPWKENNVTKSQVSGAHAFIAETFPEIHQWVMHNIDEAVAKGWLSDD</sequence>
<dbReference type="Proteomes" id="UP000012019">
    <property type="component" value="Unassembled WGS sequence"/>
</dbReference>
<dbReference type="EMBL" id="APHR01000012">
    <property type="protein sequence ID" value="EMR13889.1"/>
    <property type="molecule type" value="Genomic_DNA"/>
</dbReference>
<dbReference type="Pfam" id="PF13023">
    <property type="entry name" value="HD_3"/>
    <property type="match status" value="1"/>
</dbReference>
<protein>
    <submittedName>
        <fullName evidence="2">Metal dependent phosphohydrolase</fullName>
    </submittedName>
</protein>
<evidence type="ECO:0000313" key="2">
    <source>
        <dbReference type="EMBL" id="EMR13889.1"/>
    </source>
</evidence>
<evidence type="ECO:0000313" key="3">
    <source>
        <dbReference type="Proteomes" id="UP000012019"/>
    </source>
</evidence>
<evidence type="ECO:0000259" key="1">
    <source>
        <dbReference type="Pfam" id="PF13023"/>
    </source>
</evidence>
<feature type="domain" description="HD" evidence="1">
    <location>
        <begin position="2"/>
        <end position="130"/>
    </location>
</feature>
<organism evidence="2 3">
    <name type="scientific">Methylophaga lonarensis MPL</name>
    <dbReference type="NCBI Taxonomy" id="1286106"/>
    <lineage>
        <taxon>Bacteria</taxon>
        <taxon>Pseudomonadati</taxon>
        <taxon>Pseudomonadota</taxon>
        <taxon>Gammaproteobacteria</taxon>
        <taxon>Thiotrichales</taxon>
        <taxon>Piscirickettsiaceae</taxon>
        <taxon>Methylophaga</taxon>
    </lineage>
</organism>
<accession>M7PTV6</accession>
<dbReference type="AlphaFoldDB" id="M7PTV6"/>
<proteinExistence type="predicted"/>
<gene>
    <name evidence="2" type="ORF">MPL1_02683</name>
</gene>
<keyword evidence="3" id="KW-1185">Reference proteome</keyword>
<dbReference type="SUPFAM" id="SSF109604">
    <property type="entry name" value="HD-domain/PDEase-like"/>
    <property type="match status" value="1"/>
</dbReference>
<reference evidence="2 3" key="1">
    <citation type="journal article" date="2013" name="Genome Announc.">
        <title>Draft Genome Sequence of Methylophaga lonarensis MPLT, a Haloalkaliphilic (Non-Methane-Utilizing) Methylotroph.</title>
        <authorList>
            <person name="Shetty S.A."/>
            <person name="Marathe N.P."/>
            <person name="Munot H."/>
            <person name="Antony C.P."/>
            <person name="Dhotre D.P."/>
            <person name="Murrell J.C."/>
            <person name="Shouche Y.S."/>
        </authorList>
    </citation>
    <scope>NUCLEOTIDE SEQUENCE [LARGE SCALE GENOMIC DNA]</scope>
    <source>
        <strain evidence="2 3">MPL</strain>
    </source>
</reference>
<dbReference type="STRING" id="1286106.MPL1_02683"/>
<keyword evidence="2" id="KW-0378">Hydrolase</keyword>